<dbReference type="Proteomes" id="UP000018958">
    <property type="component" value="Unassembled WGS sequence"/>
</dbReference>
<dbReference type="EMBL" id="ANIX01002492">
    <property type="protein sequence ID" value="ETP11753.1"/>
    <property type="molecule type" value="Genomic_DNA"/>
</dbReference>
<proteinExistence type="predicted"/>
<evidence type="ECO:0000313" key="2">
    <source>
        <dbReference type="Proteomes" id="UP000018958"/>
    </source>
</evidence>
<sequence>MITCSHAVGDHNSKCLLDFLGYIVNYAADLTLVEEFITEYCPRLAGSSGNESLVLGISSIIRSFNWNDIEEAILNLTIQVPDWGIWKSEENIPRIDVEMTLRVIGGLDRGPAQQKLLTLAVDKAAKLDFRRNCSIPIQEFLRGPDMTMTTNAVCKFKSFKDARNYATKWTRAEKTGASFEMEASSINGNAVVTITKTKNYFMECQHKLQEYKSELDHLMERFDGDSVGNASKRVRLM</sequence>
<reference evidence="1 2" key="1">
    <citation type="submission" date="2013-11" db="EMBL/GenBank/DDBJ databases">
        <title>The Genome Sequence of Phytophthora parasitica CJ01A1.</title>
        <authorList>
            <consortium name="The Broad Institute Genomics Platform"/>
            <person name="Russ C."/>
            <person name="Tyler B."/>
            <person name="Panabieres F."/>
            <person name="Shan W."/>
            <person name="Tripathy S."/>
            <person name="Grunwald N."/>
            <person name="Machado M."/>
            <person name="Johnson C.S."/>
            <person name="Walker B."/>
            <person name="Young S.K."/>
            <person name="Zeng Q."/>
            <person name="Gargeya S."/>
            <person name="Fitzgerald M."/>
            <person name="Haas B."/>
            <person name="Abouelleil A."/>
            <person name="Allen A.W."/>
            <person name="Alvarado L."/>
            <person name="Arachchi H.M."/>
            <person name="Berlin A.M."/>
            <person name="Chapman S.B."/>
            <person name="Gainer-Dewar J."/>
            <person name="Goldberg J."/>
            <person name="Griggs A."/>
            <person name="Gujja S."/>
            <person name="Hansen M."/>
            <person name="Howarth C."/>
            <person name="Imamovic A."/>
            <person name="Ireland A."/>
            <person name="Larimer J."/>
            <person name="McCowan C."/>
            <person name="Murphy C."/>
            <person name="Pearson M."/>
            <person name="Poon T.W."/>
            <person name="Priest M."/>
            <person name="Roberts A."/>
            <person name="Saif S."/>
            <person name="Shea T."/>
            <person name="Sisk P."/>
            <person name="Sykes S."/>
            <person name="Wortman J."/>
            <person name="Nusbaum C."/>
            <person name="Birren B."/>
        </authorList>
    </citation>
    <scope>NUCLEOTIDE SEQUENCE [LARGE SCALE GENOMIC DNA]</scope>
    <source>
        <strain evidence="1 2">CJ01A1</strain>
    </source>
</reference>
<name>W2WNN5_PHYNI</name>
<protein>
    <submittedName>
        <fullName evidence="1">Uncharacterized protein</fullName>
    </submittedName>
</protein>
<evidence type="ECO:0000313" key="1">
    <source>
        <dbReference type="EMBL" id="ETP11753.1"/>
    </source>
</evidence>
<accession>W2WNN5</accession>
<comment type="caution">
    <text evidence="1">The sequence shown here is derived from an EMBL/GenBank/DDBJ whole genome shotgun (WGS) entry which is preliminary data.</text>
</comment>
<organism evidence="1 2">
    <name type="scientific">Phytophthora nicotianae CJ01A1</name>
    <dbReference type="NCBI Taxonomy" id="1317063"/>
    <lineage>
        <taxon>Eukaryota</taxon>
        <taxon>Sar</taxon>
        <taxon>Stramenopiles</taxon>
        <taxon>Oomycota</taxon>
        <taxon>Peronosporomycetes</taxon>
        <taxon>Peronosporales</taxon>
        <taxon>Peronosporaceae</taxon>
        <taxon>Phytophthora</taxon>
    </lineage>
</organism>
<dbReference type="AlphaFoldDB" id="W2WNN5"/>
<gene>
    <name evidence="1" type="ORF">F441_12763</name>
</gene>